<sequence length="251" mass="26311">MEWIFLGAAAFLAGVVDAVIGGGGMVQIPALFAVLPEALPATLFGTNKVASLAGTLGSGWRYARNLQVPWRIILPSMAAAFVASFIGAAVVSYIPADWLRKALPFILLALLGYTVFNKVGLEHLPRHTAGRATLIATTGSALIGFYDGIFGPGTGAFLKLLFVRGLGFDFLNASAPSKFINVASNLSAIGFFGVGGYVLWGLAAWMAVCNFLGGQVGSIIAIRFGSGFLRVALIVVVSALILKTFYDGYLV</sequence>
<evidence type="ECO:0000256" key="6">
    <source>
        <dbReference type="ARBA" id="ARBA00022989"/>
    </source>
</evidence>
<proteinExistence type="inferred from homology"/>
<evidence type="ECO:0000256" key="1">
    <source>
        <dbReference type="ARBA" id="ARBA00004651"/>
    </source>
</evidence>
<feature type="transmembrane region" description="Helical" evidence="8">
    <location>
        <begin position="102"/>
        <end position="120"/>
    </location>
</feature>
<evidence type="ECO:0000256" key="3">
    <source>
        <dbReference type="ARBA" id="ARBA00022448"/>
    </source>
</evidence>
<feature type="transmembrane region" description="Helical" evidence="8">
    <location>
        <begin position="72"/>
        <end position="96"/>
    </location>
</feature>
<evidence type="ECO:0000256" key="8">
    <source>
        <dbReference type="RuleBase" id="RU363041"/>
    </source>
</evidence>
<evidence type="ECO:0000313" key="10">
    <source>
        <dbReference type="Proteomes" id="UP001274321"/>
    </source>
</evidence>
<keyword evidence="6 8" id="KW-1133">Transmembrane helix</keyword>
<organism evidence="9 10">
    <name type="scientific">Terrihabitans rhizophilus</name>
    <dbReference type="NCBI Taxonomy" id="3092662"/>
    <lineage>
        <taxon>Bacteria</taxon>
        <taxon>Pseudomonadati</taxon>
        <taxon>Pseudomonadota</taxon>
        <taxon>Alphaproteobacteria</taxon>
        <taxon>Hyphomicrobiales</taxon>
        <taxon>Terrihabitans</taxon>
    </lineage>
</organism>
<name>A0ABU4RL94_9HYPH</name>
<dbReference type="PANTHER" id="PTHR30269">
    <property type="entry name" value="TRANSMEMBRANE PROTEIN YFCA"/>
    <property type="match status" value="1"/>
</dbReference>
<comment type="subcellular location">
    <subcellularLocation>
        <location evidence="1 8">Cell membrane</location>
        <topology evidence="1 8">Multi-pass membrane protein</topology>
    </subcellularLocation>
</comment>
<gene>
    <name evidence="9" type="ORF">SCD90_05975</name>
</gene>
<comment type="similarity">
    <text evidence="2 8">Belongs to the 4-toluene sulfonate uptake permease (TSUP) (TC 2.A.102) family.</text>
</comment>
<evidence type="ECO:0000256" key="7">
    <source>
        <dbReference type="ARBA" id="ARBA00023136"/>
    </source>
</evidence>
<dbReference type="InterPro" id="IPR052017">
    <property type="entry name" value="TSUP"/>
</dbReference>
<evidence type="ECO:0000256" key="5">
    <source>
        <dbReference type="ARBA" id="ARBA00022692"/>
    </source>
</evidence>
<dbReference type="Pfam" id="PF01925">
    <property type="entry name" value="TauE"/>
    <property type="match status" value="1"/>
</dbReference>
<evidence type="ECO:0000256" key="2">
    <source>
        <dbReference type="ARBA" id="ARBA00009142"/>
    </source>
</evidence>
<dbReference type="Proteomes" id="UP001274321">
    <property type="component" value="Unassembled WGS sequence"/>
</dbReference>
<accession>A0ABU4RL94</accession>
<keyword evidence="7 8" id="KW-0472">Membrane</keyword>
<feature type="transmembrane region" description="Helical" evidence="8">
    <location>
        <begin position="186"/>
        <end position="208"/>
    </location>
</feature>
<protein>
    <recommendedName>
        <fullName evidence="8">Probable membrane transporter protein</fullName>
    </recommendedName>
</protein>
<comment type="caution">
    <text evidence="9">The sequence shown here is derived from an EMBL/GenBank/DDBJ whole genome shotgun (WGS) entry which is preliminary data.</text>
</comment>
<dbReference type="InterPro" id="IPR002781">
    <property type="entry name" value="TM_pro_TauE-like"/>
</dbReference>
<feature type="transmembrane region" description="Helical" evidence="8">
    <location>
        <begin position="220"/>
        <end position="242"/>
    </location>
</feature>
<evidence type="ECO:0000313" key="9">
    <source>
        <dbReference type="EMBL" id="MDX6805604.1"/>
    </source>
</evidence>
<keyword evidence="3" id="KW-0813">Transport</keyword>
<keyword evidence="5 8" id="KW-0812">Transmembrane</keyword>
<reference evidence="9 10" key="1">
    <citation type="submission" date="2023-11" db="EMBL/GenBank/DDBJ databases">
        <authorList>
            <person name="Bao R."/>
        </authorList>
    </citation>
    <scope>NUCLEOTIDE SEQUENCE [LARGE SCALE GENOMIC DNA]</scope>
    <source>
        <strain evidence="9 10">PJ23</strain>
    </source>
</reference>
<dbReference type="PANTHER" id="PTHR30269:SF0">
    <property type="entry name" value="MEMBRANE TRANSPORTER PROTEIN YFCA-RELATED"/>
    <property type="match status" value="1"/>
</dbReference>
<evidence type="ECO:0000256" key="4">
    <source>
        <dbReference type="ARBA" id="ARBA00022475"/>
    </source>
</evidence>
<dbReference type="RefSeq" id="WP_319843714.1">
    <property type="nucleotide sequence ID" value="NZ_JAXAFJ010000002.1"/>
</dbReference>
<keyword evidence="10" id="KW-1185">Reference proteome</keyword>
<dbReference type="EMBL" id="JAXAFJ010000002">
    <property type="protein sequence ID" value="MDX6805604.1"/>
    <property type="molecule type" value="Genomic_DNA"/>
</dbReference>
<keyword evidence="4 8" id="KW-1003">Cell membrane</keyword>